<evidence type="ECO:0000313" key="2">
    <source>
        <dbReference type="Proteomes" id="UP000317371"/>
    </source>
</evidence>
<dbReference type="InParanoid" id="A0A540VFQ3"/>
<proteinExistence type="predicted"/>
<name>A0A540VFQ3_9CHLR</name>
<dbReference type="EMBL" id="VIGC01000013">
    <property type="protein sequence ID" value="TQE95557.1"/>
    <property type="molecule type" value="Genomic_DNA"/>
</dbReference>
<comment type="caution">
    <text evidence="1">The sequence shown here is derived from an EMBL/GenBank/DDBJ whole genome shotgun (WGS) entry which is preliminary data.</text>
</comment>
<evidence type="ECO:0000313" key="1">
    <source>
        <dbReference type="EMBL" id="TQE95557.1"/>
    </source>
</evidence>
<dbReference type="Proteomes" id="UP000317371">
    <property type="component" value="Unassembled WGS sequence"/>
</dbReference>
<gene>
    <name evidence="1" type="ORF">FKZ61_12015</name>
</gene>
<dbReference type="RefSeq" id="WP_141610376.1">
    <property type="nucleotide sequence ID" value="NZ_VIGC02000013.1"/>
</dbReference>
<accession>A0A540VFQ3</accession>
<keyword evidence="2" id="KW-1185">Reference proteome</keyword>
<dbReference type="AlphaFoldDB" id="A0A540VFQ3"/>
<protein>
    <submittedName>
        <fullName evidence="1">Uncharacterized protein</fullName>
    </submittedName>
</protein>
<sequence>MSTRDDPLVRPRETPRRLFYATGILLDADDFTDEQTYHRGRLARALAYLHGHGTVAGLRVDWEAALAPGEDPDFPDGREEQLLVQPGLAIDRIGRLIELPRPACIRLDRWYQAQDAEALRQGLHGTPVAGVTVGDGITIDEAVVVDLFVRFTVCEQGKTPAFAAGPYNALDAVMPSRLQDGYELELVIRTEADPPLPQPLWPDLAAVPPADRAGALRAAILQAWREGTAFTDLGGLTPLPEHALGQDPTALFLARLLLPATAAASPAPPIRGTQPVQVGNDARPLVYPSGALARWLGL</sequence>
<dbReference type="OrthoDB" id="147470at2"/>
<organism evidence="1 2">
    <name type="scientific">Litorilinea aerophila</name>
    <dbReference type="NCBI Taxonomy" id="1204385"/>
    <lineage>
        <taxon>Bacteria</taxon>
        <taxon>Bacillati</taxon>
        <taxon>Chloroflexota</taxon>
        <taxon>Caldilineae</taxon>
        <taxon>Caldilineales</taxon>
        <taxon>Caldilineaceae</taxon>
        <taxon>Litorilinea</taxon>
    </lineage>
</organism>
<reference evidence="1 2" key="1">
    <citation type="submission" date="2019-06" db="EMBL/GenBank/DDBJ databases">
        <title>Genome sequence of Litorilinea aerophila BAA-2444.</title>
        <authorList>
            <person name="Maclea K.S."/>
            <person name="Maurais E.G."/>
            <person name="Iannazzi L.C."/>
        </authorList>
    </citation>
    <scope>NUCLEOTIDE SEQUENCE [LARGE SCALE GENOMIC DNA]</scope>
    <source>
        <strain evidence="1 2">ATCC BAA-2444</strain>
    </source>
</reference>